<gene>
    <name evidence="3" type="ORF">N0K08_05060</name>
</gene>
<sequence>MKSIRQSASILILSLTAAVAGHALAAEPTTGLSRAQVLADLAEAQRTGNIVDGESSMPRNALHPQQYPAQPQAQGKTRAQVIAELEQARANGEMVYLEDTGMQMKSLPNSQGKPLTRAEVVADMEKARAAGQMQLGEGS</sequence>
<dbReference type="RefSeq" id="WP_261498975.1">
    <property type="nucleotide sequence ID" value="NZ_JAODYH010000003.1"/>
</dbReference>
<reference evidence="3 4" key="1">
    <citation type="submission" date="2022-09" db="EMBL/GenBank/DDBJ databases">
        <title>Draft genome of isolate Be4.</title>
        <authorList>
            <person name="Sanchez-Castro I."/>
            <person name="Martinez-Rodriguez P."/>
            <person name="Descostes M."/>
            <person name="Merroun M."/>
        </authorList>
    </citation>
    <scope>NUCLEOTIDE SEQUENCE [LARGE SCALE GENOMIC DNA]</scope>
    <source>
        <strain evidence="3 4">Be4</strain>
    </source>
</reference>
<feature type="signal peptide" evidence="2">
    <location>
        <begin position="1"/>
        <end position="25"/>
    </location>
</feature>
<feature type="region of interest" description="Disordered" evidence="1">
    <location>
        <begin position="49"/>
        <end position="76"/>
    </location>
</feature>
<keyword evidence="2" id="KW-0732">Signal</keyword>
<dbReference type="InterPro" id="IPR025421">
    <property type="entry name" value="DUF4148"/>
</dbReference>
<feature type="chain" id="PRO_5045367250" evidence="2">
    <location>
        <begin position="26"/>
        <end position="139"/>
    </location>
</feature>
<evidence type="ECO:0000313" key="3">
    <source>
        <dbReference type="EMBL" id="MCT9809992.1"/>
    </source>
</evidence>
<keyword evidence="4" id="KW-1185">Reference proteome</keyword>
<evidence type="ECO:0000313" key="4">
    <source>
        <dbReference type="Proteomes" id="UP001525968"/>
    </source>
</evidence>
<protein>
    <submittedName>
        <fullName evidence="3">DUF4148 domain-containing protein</fullName>
    </submittedName>
</protein>
<dbReference type="Proteomes" id="UP001525968">
    <property type="component" value="Unassembled WGS sequence"/>
</dbReference>
<comment type="caution">
    <text evidence="3">The sequence shown here is derived from an EMBL/GenBank/DDBJ whole genome shotgun (WGS) entry which is preliminary data.</text>
</comment>
<dbReference type="EMBL" id="JAODYH010000003">
    <property type="protein sequence ID" value="MCT9809992.1"/>
    <property type="molecule type" value="Genomic_DNA"/>
</dbReference>
<accession>A0ABT2PL92</accession>
<dbReference type="Pfam" id="PF13663">
    <property type="entry name" value="DUF4148"/>
    <property type="match status" value="2"/>
</dbReference>
<proteinExistence type="predicted"/>
<evidence type="ECO:0000256" key="1">
    <source>
        <dbReference type="SAM" id="MobiDB-lite"/>
    </source>
</evidence>
<organism evidence="3 4">
    <name type="scientific">Acidovorax bellezanensis</name>
    <dbReference type="NCBI Taxonomy" id="2976702"/>
    <lineage>
        <taxon>Bacteria</taxon>
        <taxon>Pseudomonadati</taxon>
        <taxon>Pseudomonadota</taxon>
        <taxon>Betaproteobacteria</taxon>
        <taxon>Burkholderiales</taxon>
        <taxon>Comamonadaceae</taxon>
        <taxon>Acidovorax</taxon>
    </lineage>
</organism>
<feature type="compositionally biased region" description="Low complexity" evidence="1">
    <location>
        <begin position="64"/>
        <end position="74"/>
    </location>
</feature>
<name>A0ABT2PL92_9BURK</name>
<evidence type="ECO:0000256" key="2">
    <source>
        <dbReference type="SAM" id="SignalP"/>
    </source>
</evidence>